<dbReference type="Proteomes" id="UP000305267">
    <property type="component" value="Unassembled WGS sequence"/>
</dbReference>
<protein>
    <submittedName>
        <fullName evidence="1">Uncharacterized protein</fullName>
    </submittedName>
</protein>
<sequence length="146" mass="14642">MFGAVILLALTASGFAGYTLSQPVRPYDVRAVLPASAGPFAWKRTVAEGRAPEPDLDPLITGSLPDAPAAPAAPAAALPALSAPPPTGYALRRASAGQAVVEGRDGIHQVAVGSLLPGAGRVLSIRSTGAGWIVITTETIIGPTAL</sequence>
<reference evidence="1 2" key="1">
    <citation type="submission" date="2019-06" db="EMBL/GenBank/DDBJ databases">
        <title>Genome of Methylobacterium sp. 17Sr1-39.</title>
        <authorList>
            <person name="Seo T."/>
        </authorList>
    </citation>
    <scope>NUCLEOTIDE SEQUENCE [LARGE SCALE GENOMIC DNA]</scope>
    <source>
        <strain evidence="1 2">17Sr1-39</strain>
    </source>
</reference>
<evidence type="ECO:0000313" key="2">
    <source>
        <dbReference type="Proteomes" id="UP000305267"/>
    </source>
</evidence>
<dbReference type="AlphaFoldDB" id="A0A5C4LB73"/>
<gene>
    <name evidence="1" type="ORF">FF100_28855</name>
</gene>
<name>A0A5C4LB73_9HYPH</name>
<accession>A0A5C4LB73</accession>
<dbReference type="EMBL" id="VDDA01000022">
    <property type="protein sequence ID" value="TNC08661.1"/>
    <property type="molecule type" value="Genomic_DNA"/>
</dbReference>
<organism evidence="1 2">
    <name type="scientific">Methylobacterium terricola</name>
    <dbReference type="NCBI Taxonomy" id="2583531"/>
    <lineage>
        <taxon>Bacteria</taxon>
        <taxon>Pseudomonadati</taxon>
        <taxon>Pseudomonadota</taxon>
        <taxon>Alphaproteobacteria</taxon>
        <taxon>Hyphomicrobiales</taxon>
        <taxon>Methylobacteriaceae</taxon>
        <taxon>Methylobacterium</taxon>
    </lineage>
</organism>
<keyword evidence="2" id="KW-1185">Reference proteome</keyword>
<proteinExistence type="predicted"/>
<comment type="caution">
    <text evidence="1">The sequence shown here is derived from an EMBL/GenBank/DDBJ whole genome shotgun (WGS) entry which is preliminary data.</text>
</comment>
<dbReference type="OrthoDB" id="8019418at2"/>
<evidence type="ECO:0000313" key="1">
    <source>
        <dbReference type="EMBL" id="TNC08661.1"/>
    </source>
</evidence>